<evidence type="ECO:0000313" key="1">
    <source>
        <dbReference type="EMBL" id="TKR87878.1"/>
    </source>
</evidence>
<comment type="caution">
    <text evidence="1">The sequence shown here is derived from an EMBL/GenBank/DDBJ whole genome shotgun (WGS) entry which is preliminary data.</text>
</comment>
<gene>
    <name evidence="1" type="ORF">L596_012211</name>
</gene>
<keyword evidence="2" id="KW-1185">Reference proteome</keyword>
<protein>
    <submittedName>
        <fullName evidence="1">Uncharacterized protein</fullName>
    </submittedName>
</protein>
<accession>A0A4U5NWF9</accession>
<dbReference type="Proteomes" id="UP000298663">
    <property type="component" value="Unassembled WGS sequence"/>
</dbReference>
<organism evidence="1 2">
    <name type="scientific">Steinernema carpocapsae</name>
    <name type="common">Entomopathogenic nematode</name>
    <dbReference type="NCBI Taxonomy" id="34508"/>
    <lineage>
        <taxon>Eukaryota</taxon>
        <taxon>Metazoa</taxon>
        <taxon>Ecdysozoa</taxon>
        <taxon>Nematoda</taxon>
        <taxon>Chromadorea</taxon>
        <taxon>Rhabditida</taxon>
        <taxon>Tylenchina</taxon>
        <taxon>Panagrolaimomorpha</taxon>
        <taxon>Strongyloidoidea</taxon>
        <taxon>Steinernematidae</taxon>
        <taxon>Steinernema</taxon>
    </lineage>
</organism>
<name>A0A4U5NWF9_STECR</name>
<reference evidence="1 2" key="2">
    <citation type="journal article" date="2019" name="G3 (Bethesda)">
        <title>Hybrid Assembly of the Genome of the Entomopathogenic Nematode Steinernema carpocapsae Identifies the X-Chromosome.</title>
        <authorList>
            <person name="Serra L."/>
            <person name="Macchietto M."/>
            <person name="Macias-Munoz A."/>
            <person name="McGill C.J."/>
            <person name="Rodriguez I.M."/>
            <person name="Rodriguez B."/>
            <person name="Murad R."/>
            <person name="Mortazavi A."/>
        </authorList>
    </citation>
    <scope>NUCLEOTIDE SEQUENCE [LARGE SCALE GENOMIC DNA]</scope>
    <source>
        <strain evidence="1 2">ALL</strain>
    </source>
</reference>
<sequence>MAFAAAALSHEERQWREAMLKSQEALLQNQVRFEKLLKDKKRKEEYEEQSLAAINTLSGHVARLCGAIASFENSFLENCRSKTGQSKGSSSSSQMQ</sequence>
<dbReference type="AlphaFoldDB" id="A0A4U5NWF9"/>
<evidence type="ECO:0000313" key="2">
    <source>
        <dbReference type="Proteomes" id="UP000298663"/>
    </source>
</evidence>
<dbReference type="EMBL" id="AZBU02000003">
    <property type="protein sequence ID" value="TKR87878.1"/>
    <property type="molecule type" value="Genomic_DNA"/>
</dbReference>
<reference evidence="1 2" key="1">
    <citation type="journal article" date="2015" name="Genome Biol.">
        <title>Comparative genomics of Steinernema reveals deeply conserved gene regulatory networks.</title>
        <authorList>
            <person name="Dillman A.R."/>
            <person name="Macchietto M."/>
            <person name="Porter C.F."/>
            <person name="Rogers A."/>
            <person name="Williams B."/>
            <person name="Antoshechkin I."/>
            <person name="Lee M.M."/>
            <person name="Goodwin Z."/>
            <person name="Lu X."/>
            <person name="Lewis E.E."/>
            <person name="Goodrich-Blair H."/>
            <person name="Stock S.P."/>
            <person name="Adams B.J."/>
            <person name="Sternberg P.W."/>
            <person name="Mortazavi A."/>
        </authorList>
    </citation>
    <scope>NUCLEOTIDE SEQUENCE [LARGE SCALE GENOMIC DNA]</scope>
    <source>
        <strain evidence="1 2">ALL</strain>
    </source>
</reference>
<proteinExistence type="predicted"/>